<dbReference type="InterPro" id="IPR000210">
    <property type="entry name" value="BTB/POZ_dom"/>
</dbReference>
<dbReference type="Gene3D" id="3.30.710.10">
    <property type="entry name" value="Potassium Channel Kv1.1, Chain A"/>
    <property type="match status" value="1"/>
</dbReference>
<comment type="caution">
    <text evidence="2">The sequence shown here is derived from an EMBL/GenBank/DDBJ whole genome shotgun (WGS) entry which is preliminary data.</text>
</comment>
<evidence type="ECO:0000313" key="3">
    <source>
        <dbReference type="Proteomes" id="UP000623467"/>
    </source>
</evidence>
<accession>A0A8H7DFL3</accession>
<dbReference type="PROSITE" id="PS50097">
    <property type="entry name" value="BTB"/>
    <property type="match status" value="1"/>
</dbReference>
<organism evidence="2 3">
    <name type="scientific">Mycena sanguinolenta</name>
    <dbReference type="NCBI Taxonomy" id="230812"/>
    <lineage>
        <taxon>Eukaryota</taxon>
        <taxon>Fungi</taxon>
        <taxon>Dikarya</taxon>
        <taxon>Basidiomycota</taxon>
        <taxon>Agaricomycotina</taxon>
        <taxon>Agaricomycetes</taxon>
        <taxon>Agaricomycetidae</taxon>
        <taxon>Agaricales</taxon>
        <taxon>Marasmiineae</taxon>
        <taxon>Mycenaceae</taxon>
        <taxon>Mycena</taxon>
    </lineage>
</organism>
<keyword evidence="3" id="KW-1185">Reference proteome</keyword>
<dbReference type="AlphaFoldDB" id="A0A8H7DFL3"/>
<dbReference type="Proteomes" id="UP000623467">
    <property type="component" value="Unassembled WGS sequence"/>
</dbReference>
<dbReference type="CDD" id="cd18186">
    <property type="entry name" value="BTB_POZ_ZBTB_KLHL-like"/>
    <property type="match status" value="1"/>
</dbReference>
<name>A0A8H7DFL3_9AGAR</name>
<evidence type="ECO:0000259" key="1">
    <source>
        <dbReference type="PROSITE" id="PS50097"/>
    </source>
</evidence>
<dbReference type="InterPro" id="IPR011333">
    <property type="entry name" value="SKP1/BTB/POZ_sf"/>
</dbReference>
<gene>
    <name evidence="2" type="ORF">MSAN_00672400</name>
</gene>
<reference evidence="2" key="1">
    <citation type="submission" date="2020-05" db="EMBL/GenBank/DDBJ databases">
        <title>Mycena genomes resolve the evolution of fungal bioluminescence.</title>
        <authorList>
            <person name="Tsai I.J."/>
        </authorList>
    </citation>
    <scope>NUCLEOTIDE SEQUENCE</scope>
    <source>
        <strain evidence="2">160909Yilan</strain>
    </source>
</reference>
<protein>
    <submittedName>
        <fullName evidence="2">BTB domain-containing protein</fullName>
    </submittedName>
</protein>
<dbReference type="Pfam" id="PF00651">
    <property type="entry name" value="BTB"/>
    <property type="match status" value="1"/>
</dbReference>
<evidence type="ECO:0000313" key="2">
    <source>
        <dbReference type="EMBL" id="KAF7370408.1"/>
    </source>
</evidence>
<feature type="domain" description="BTB" evidence="1">
    <location>
        <begin position="29"/>
        <end position="100"/>
    </location>
</feature>
<dbReference type="OrthoDB" id="3217871at2759"/>
<sequence>MSSEAPATKRQRTEEVSITMCSELWFSDGNVVLQAGNTQFRVHWGILAHNSLVFHEMQELLQPPEHPGIEGCPVVELSDDAEDVGYLLNALYTPTFHSQKTLSLPVLRALLRLGRKYGFKDLRDSAATRITTEYPTTLQENDALPDSWETIEWYEGMIFDIVTLISENNILTALPLACYRAVQLTTIDDLFDGILKEDGTRASLSPGDLRRCLRARQKLLVKQFEPGYTFGWARKWEFADCASPAVCDYSRETILANYMEDYAIYAFLKPDLNDYTFCVACTRHATDSMTAGRKKMWQELPKIFDLPRWSELKSGL</sequence>
<dbReference type="EMBL" id="JACAZH010000004">
    <property type="protein sequence ID" value="KAF7370408.1"/>
    <property type="molecule type" value="Genomic_DNA"/>
</dbReference>
<proteinExistence type="predicted"/>
<dbReference type="SUPFAM" id="SSF54695">
    <property type="entry name" value="POZ domain"/>
    <property type="match status" value="1"/>
</dbReference>
<dbReference type="SMART" id="SM00225">
    <property type="entry name" value="BTB"/>
    <property type="match status" value="1"/>
</dbReference>